<dbReference type="OrthoDB" id="29013at2759"/>
<evidence type="ECO:0000256" key="3">
    <source>
        <dbReference type="PROSITE-ProRule" id="PRU00339"/>
    </source>
</evidence>
<feature type="compositionally biased region" description="Basic and acidic residues" evidence="5">
    <location>
        <begin position="539"/>
        <end position="564"/>
    </location>
</feature>
<keyword evidence="4" id="KW-0175">Coiled coil</keyword>
<feature type="repeat" description="TPR" evidence="3">
    <location>
        <begin position="670"/>
        <end position="703"/>
    </location>
</feature>
<comment type="function">
    <text evidence="1">Involved in endocytosis.</text>
</comment>
<evidence type="ECO:0000256" key="2">
    <source>
        <dbReference type="ARBA" id="ARBA00038251"/>
    </source>
</evidence>
<feature type="region of interest" description="Disordered" evidence="5">
    <location>
        <begin position="908"/>
        <end position="936"/>
    </location>
</feature>
<dbReference type="PROSITE" id="PS50005">
    <property type="entry name" value="TPR"/>
    <property type="match status" value="1"/>
</dbReference>
<dbReference type="InterPro" id="IPR019734">
    <property type="entry name" value="TPR_rpt"/>
</dbReference>
<dbReference type="GeneID" id="37044671"/>
<dbReference type="AlphaFoldDB" id="A0A316YFS4"/>
<organism evidence="6 7">
    <name type="scientific">Acaromyces ingoldii</name>
    <dbReference type="NCBI Taxonomy" id="215250"/>
    <lineage>
        <taxon>Eukaryota</taxon>
        <taxon>Fungi</taxon>
        <taxon>Dikarya</taxon>
        <taxon>Basidiomycota</taxon>
        <taxon>Ustilaginomycotina</taxon>
        <taxon>Exobasidiomycetes</taxon>
        <taxon>Exobasidiales</taxon>
        <taxon>Cryptobasidiaceae</taxon>
        <taxon>Acaromyces</taxon>
    </lineage>
</organism>
<reference evidence="6 7" key="1">
    <citation type="journal article" date="2018" name="Mol. Biol. Evol.">
        <title>Broad Genomic Sampling Reveals a Smut Pathogenic Ancestry of the Fungal Clade Ustilaginomycotina.</title>
        <authorList>
            <person name="Kijpornyongpan T."/>
            <person name="Mondo S.J."/>
            <person name="Barry K."/>
            <person name="Sandor L."/>
            <person name="Lee J."/>
            <person name="Lipzen A."/>
            <person name="Pangilinan J."/>
            <person name="LaButti K."/>
            <person name="Hainaut M."/>
            <person name="Henrissat B."/>
            <person name="Grigoriev I.V."/>
            <person name="Spatafora J.W."/>
            <person name="Aime M.C."/>
        </authorList>
    </citation>
    <scope>NUCLEOTIDE SEQUENCE [LARGE SCALE GENOMIC DNA]</scope>
    <source>
        <strain evidence="6 7">MCA 4198</strain>
    </source>
</reference>
<gene>
    <name evidence="6" type="ORF">FA10DRAFT_269433</name>
</gene>
<feature type="compositionally biased region" description="Basic and acidic residues" evidence="5">
    <location>
        <begin position="521"/>
        <end position="531"/>
    </location>
</feature>
<dbReference type="SMART" id="SM00028">
    <property type="entry name" value="TPR"/>
    <property type="match status" value="4"/>
</dbReference>
<feature type="coiled-coil region" evidence="4">
    <location>
        <begin position="676"/>
        <end position="737"/>
    </location>
</feature>
<dbReference type="Gene3D" id="1.25.40.10">
    <property type="entry name" value="Tetratricopeptide repeat domain"/>
    <property type="match status" value="2"/>
</dbReference>
<feature type="region of interest" description="Disordered" evidence="5">
    <location>
        <begin position="840"/>
        <end position="868"/>
    </location>
</feature>
<feature type="region of interest" description="Disordered" evidence="5">
    <location>
        <begin position="520"/>
        <end position="564"/>
    </location>
</feature>
<accession>A0A316YFS4</accession>
<evidence type="ECO:0000256" key="5">
    <source>
        <dbReference type="SAM" id="MobiDB-lite"/>
    </source>
</evidence>
<comment type="similarity">
    <text evidence="2">Belongs to the YPP1 family.</text>
</comment>
<dbReference type="SUPFAM" id="SSF48452">
    <property type="entry name" value="TPR-like"/>
    <property type="match status" value="2"/>
</dbReference>
<proteinExistence type="inferred from homology"/>
<keyword evidence="7" id="KW-1185">Reference proteome</keyword>
<evidence type="ECO:0000256" key="4">
    <source>
        <dbReference type="SAM" id="Coils"/>
    </source>
</evidence>
<evidence type="ECO:0000313" key="6">
    <source>
        <dbReference type="EMBL" id="PWN87478.1"/>
    </source>
</evidence>
<dbReference type="InterPro" id="IPR051722">
    <property type="entry name" value="Endocytosis_PI4K-reg_protein"/>
</dbReference>
<sequence length="1209" mass="131467">MTSKVPKGDLYARELDGARLRGDWDADVATRNGPKAGATLPWSELIRKYMKHNPNQTTTPSVAHVEQQIRSNLTSFFKQEDYSDASHDEDSAQGQTVFAPVLPSNQYGQGWSGDNVSQAIAKLAELRSSSSSSSTSEGAQEEKQSMAAIQAHGLFVLGKDEEAVELLHEVKFLDEVDLTKLRAGDSDETKQYTPALFIMGYVIYGMANERLLLARNDEGYIPFAYAGYARAIDLHEALRGGKKANALRGLPADEIERWAETALYRNALFSVRHGDLPLALNALRAYQAHAGRWPTSFRQPQRNVIYRTYLAVLNRAVETGGYVAPSQPQAALTNQDCRTAAYQRAVVAAAASRVEIRDFETERAPRHGQARRMVGVDARGITSRTTSKRRPAPYRVLRPSSASWSNELLAVQKAAADSINRSTSFPRAGRVNTQALDLADELVRGWRLNGEQGGDYADEVIEILYALSRVTFHSQRISRHLFVLLSAAENYDEARRALDLYVKLVEKAREADAADAAGLVEESRLREKDEGNEVNGNGHDAEEKQANGKPEREALSKEAKEQAQKVHIDSDDDVTYVNTLLYGVHVLVKYVKDARAADVMARKAVEFLEHGQRKHSIASDNFVVARVKRMAGIARAAFCDSESDPLKRPKFQGEALALLKQSATLDAEASETHLHLARLQAEMRDVTEATRSARRAVELEPADIQAWHLLSLLVSAQKDLKGALRVAEEGLAEAEDDDEADQLAALKGLGSADSPSSGGAAAPIVNGVIPASKPSTSVARTALLSVDFPPRYSERAEATLRLMMTHNALEEVVEGSDAAIEGQREIFEFFHKRVATASAQTVSQRSGIPTSTSQTSRLNNAQPNGSTVLSKANTVPVQFDSPTGLGQSGAAKLSKVQRLNHFKLHQNANSSSLGSSAPALSGARQQQGEGGLADSEDTATLSSIRKALHLSNEITLLSSLWLMAAASFRRAGKADECRVAIQEAERVDPAKADVWLQLALWFESCAGAKAKGDDHEGYNLAINSLYKALACQEDHVSAAVHLARLFLDHGESASAVKRLVDHAAAQQEPAHGIDDVRYGVSKLAAQVFHNSHSRTFFSSTSTEADKTQTLSEGDAVKNSRTPGASTASAFASSAEARASSKRVQLASLALAEGLLATVTATKGWACPEAWYLLGRVARDGGRPERQRECLVYALGLEKKRSIRDYACVF</sequence>
<dbReference type="InterPro" id="IPR011990">
    <property type="entry name" value="TPR-like_helical_dom_sf"/>
</dbReference>
<dbReference type="EMBL" id="KZ819640">
    <property type="protein sequence ID" value="PWN87478.1"/>
    <property type="molecule type" value="Genomic_DNA"/>
</dbReference>
<dbReference type="STRING" id="215250.A0A316YFS4"/>
<dbReference type="PANTHER" id="PTHR23083">
    <property type="entry name" value="TETRATRICOPEPTIDE REPEAT PROTEIN, TPR"/>
    <property type="match status" value="1"/>
</dbReference>
<dbReference type="PANTHER" id="PTHR23083:SF464">
    <property type="entry name" value="TETRATRICOPEPTIDE REPEAT DOMAIN 7, ISOFORM A"/>
    <property type="match status" value="1"/>
</dbReference>
<dbReference type="InParanoid" id="A0A316YFS4"/>
<keyword evidence="3" id="KW-0802">TPR repeat</keyword>
<protein>
    <submittedName>
        <fullName evidence="6">Uncharacterized protein</fullName>
    </submittedName>
</protein>
<dbReference type="Proteomes" id="UP000245768">
    <property type="component" value="Unassembled WGS sequence"/>
</dbReference>
<name>A0A316YFS4_9BASI</name>
<feature type="compositionally biased region" description="Low complexity" evidence="5">
    <location>
        <begin position="908"/>
        <end position="923"/>
    </location>
</feature>
<dbReference type="RefSeq" id="XP_025374676.1">
    <property type="nucleotide sequence ID" value="XM_025522755.1"/>
</dbReference>
<evidence type="ECO:0000313" key="7">
    <source>
        <dbReference type="Proteomes" id="UP000245768"/>
    </source>
</evidence>
<evidence type="ECO:0000256" key="1">
    <source>
        <dbReference type="ARBA" id="ARBA00002550"/>
    </source>
</evidence>